<proteinExistence type="predicted"/>
<dbReference type="EMBL" id="QJVJ01000007">
    <property type="protein sequence ID" value="PYI53503.1"/>
    <property type="molecule type" value="Genomic_DNA"/>
</dbReference>
<name>A0A2V5K6T1_9BACL</name>
<dbReference type="InterPro" id="IPR009711">
    <property type="entry name" value="UPF0473"/>
</dbReference>
<organism evidence="1 2">
    <name type="scientific">Paenibacillus flagellatus</name>
    <dbReference type="NCBI Taxonomy" id="2211139"/>
    <lineage>
        <taxon>Bacteria</taxon>
        <taxon>Bacillati</taxon>
        <taxon>Bacillota</taxon>
        <taxon>Bacilli</taxon>
        <taxon>Bacillales</taxon>
        <taxon>Paenibacillaceae</taxon>
        <taxon>Paenibacillus</taxon>
    </lineage>
</organism>
<reference evidence="1 2" key="1">
    <citation type="submission" date="2018-05" db="EMBL/GenBank/DDBJ databases">
        <title>Paenibacillus flagellatus sp. nov., isolated from selenium mineral soil.</title>
        <authorList>
            <person name="Dai X."/>
        </authorList>
    </citation>
    <scope>NUCLEOTIDE SEQUENCE [LARGE SCALE GENOMIC DNA]</scope>
    <source>
        <strain evidence="1 2">DXL2</strain>
    </source>
</reference>
<evidence type="ECO:0000313" key="1">
    <source>
        <dbReference type="EMBL" id="PYI53503.1"/>
    </source>
</evidence>
<dbReference type="Pfam" id="PF06949">
    <property type="entry name" value="DUF1292"/>
    <property type="match status" value="1"/>
</dbReference>
<accession>A0A2V5K6T1</accession>
<dbReference type="Proteomes" id="UP000247476">
    <property type="component" value="Unassembled WGS sequence"/>
</dbReference>
<dbReference type="OrthoDB" id="2990381at2"/>
<keyword evidence="2" id="KW-1185">Reference proteome</keyword>
<comment type="caution">
    <text evidence="1">The sequence shown here is derived from an EMBL/GenBank/DDBJ whole genome shotgun (WGS) entry which is preliminary data.</text>
</comment>
<dbReference type="AlphaFoldDB" id="A0A2V5K6T1"/>
<gene>
    <name evidence="1" type="ORF">DLM86_17190</name>
</gene>
<protein>
    <submittedName>
        <fullName evidence="1">DUF1292 domain-containing protein</fullName>
    </submittedName>
</protein>
<evidence type="ECO:0000313" key="2">
    <source>
        <dbReference type="Proteomes" id="UP000247476"/>
    </source>
</evidence>
<dbReference type="RefSeq" id="WP_110841274.1">
    <property type="nucleotide sequence ID" value="NZ_QJVJ01000007.1"/>
</dbReference>
<sequence length="105" mass="11786">MSGGETRGGPEQVRLLRDAYGDDIVLLDEQDESVSHRILAELRHAGSIYAVLQSEELKKEKEVAIFKVSVPEGGEPELETIEDDDEWETVAELYDEMAFPLPEKP</sequence>